<reference evidence="1 2" key="1">
    <citation type="submission" date="2018-06" db="EMBL/GenBank/DDBJ databases">
        <title>Genomic Encyclopedia of Type Strains, Phase IV (KMG-IV): sequencing the most valuable type-strain genomes for metagenomic binning, comparative biology and taxonomic classification.</title>
        <authorList>
            <person name="Goeker M."/>
        </authorList>
    </citation>
    <scope>NUCLEOTIDE SEQUENCE [LARGE SCALE GENOMIC DNA]</scope>
    <source>
        <strain evidence="1 2">DSM 25619</strain>
    </source>
</reference>
<sequence>MFAVQSFYSICLKINFKSTYLSIRLAESKAMKETKEQAYQELIYVHDTLLQLRQIAQNNRYPMLAYFIEMAWVEVSDVLRSQFGQSAKN</sequence>
<keyword evidence="2" id="KW-1185">Reference proteome</keyword>
<comment type="caution">
    <text evidence="1">The sequence shown here is derived from an EMBL/GenBank/DDBJ whole genome shotgun (WGS) entry which is preliminary data.</text>
</comment>
<proteinExistence type="predicted"/>
<dbReference type="AlphaFoldDB" id="A0A366E9V7"/>
<organism evidence="1 2">
    <name type="scientific">Pseudochrobactrum asaccharolyticum</name>
    <dbReference type="NCBI Taxonomy" id="354351"/>
    <lineage>
        <taxon>Bacteria</taxon>
        <taxon>Pseudomonadati</taxon>
        <taxon>Pseudomonadota</taxon>
        <taxon>Alphaproteobacteria</taxon>
        <taxon>Hyphomicrobiales</taxon>
        <taxon>Brucellaceae</taxon>
        <taxon>Pseudochrobactrum</taxon>
    </lineage>
</organism>
<dbReference type="EMBL" id="QNRH01000001">
    <property type="protein sequence ID" value="RBO99156.1"/>
    <property type="molecule type" value="Genomic_DNA"/>
</dbReference>
<gene>
    <name evidence="1" type="ORF">DFR47_101767</name>
</gene>
<evidence type="ECO:0000313" key="1">
    <source>
        <dbReference type="EMBL" id="RBO99156.1"/>
    </source>
</evidence>
<protein>
    <submittedName>
        <fullName evidence="1">Uncharacterized protein</fullName>
    </submittedName>
</protein>
<evidence type="ECO:0000313" key="2">
    <source>
        <dbReference type="Proteomes" id="UP000252893"/>
    </source>
</evidence>
<accession>A0A366E9V7</accession>
<dbReference type="Proteomes" id="UP000252893">
    <property type="component" value="Unassembled WGS sequence"/>
</dbReference>
<name>A0A366E9V7_9HYPH</name>